<evidence type="ECO:0000313" key="2">
    <source>
        <dbReference type="Proteomes" id="UP000005615"/>
    </source>
</evidence>
<dbReference type="Proteomes" id="UP000005615">
    <property type="component" value="Unassembled WGS sequence"/>
</dbReference>
<name>F3KYR1_9GAMM</name>
<keyword evidence="2" id="KW-1185">Reference proteome</keyword>
<reference evidence="1 2" key="1">
    <citation type="journal article" date="2011" name="J. Bacteriol.">
        <title>Genome sequence of strain IMCC3088, a proteorhodopsin-containing marine bacterium belonging to the OM60/NOR5 clade.</title>
        <authorList>
            <person name="Jang Y."/>
            <person name="Oh H.M."/>
            <person name="Kang I."/>
            <person name="Lee K."/>
            <person name="Yang S.J."/>
            <person name="Cho J.C."/>
        </authorList>
    </citation>
    <scope>NUCLEOTIDE SEQUENCE [LARGE SCALE GENOMIC DNA]</scope>
    <source>
        <strain evidence="1 2">IMCC3088</strain>
    </source>
</reference>
<dbReference type="Gene3D" id="3.30.450.20">
    <property type="entry name" value="PAS domain"/>
    <property type="match status" value="1"/>
</dbReference>
<proteinExistence type="predicted"/>
<comment type="caution">
    <text evidence="1">The sequence shown here is derived from an EMBL/GenBank/DDBJ whole genome shotgun (WGS) entry which is preliminary data.</text>
</comment>
<dbReference type="RefSeq" id="WP_009574528.1">
    <property type="nucleotide sequence ID" value="NZ_AEIG01000005.1"/>
</dbReference>
<dbReference type="NCBIfam" id="TIGR00229">
    <property type="entry name" value="sensory_box"/>
    <property type="match status" value="1"/>
</dbReference>
<protein>
    <submittedName>
        <fullName evidence="1">Uncharacterized protein</fullName>
    </submittedName>
</protein>
<dbReference type="STRING" id="2518989.IMCC3088_2014"/>
<dbReference type="InterPro" id="IPR035965">
    <property type="entry name" value="PAS-like_dom_sf"/>
</dbReference>
<accession>F3KYR1</accession>
<dbReference type="SMART" id="SM00091">
    <property type="entry name" value="PAS"/>
    <property type="match status" value="1"/>
</dbReference>
<dbReference type="EMBL" id="AEIG01000005">
    <property type="protein sequence ID" value="EGG30825.1"/>
    <property type="molecule type" value="Genomic_DNA"/>
</dbReference>
<organism evidence="1 2">
    <name type="scientific">Aequoribacter fuscus</name>
    <dbReference type="NCBI Taxonomy" id="2518989"/>
    <lineage>
        <taxon>Bacteria</taxon>
        <taxon>Pseudomonadati</taxon>
        <taxon>Pseudomonadota</taxon>
        <taxon>Gammaproteobacteria</taxon>
        <taxon>Cellvibrionales</taxon>
        <taxon>Halieaceae</taxon>
        <taxon>Aequoribacter</taxon>
    </lineage>
</organism>
<sequence>MAAFEHDLLEQLSEKYRPLNAAFVSVLGGIEIFYSPQHWFSYTLLALGFGFVLIGLLKVSAKIRVSLMSVLFAHTLGVALICQLNAVVLSILVLIILTQVLSLLGPKQGLPLLPVSALLSIASVYGLHWMGLAPNLDTLAIVDTSHFSMTNQWISSVCAFVYVAVIAVAHESVIREHFIRQIRALSKSAETRQTRLSTLEKDHYELFRKMPSMTVMCDQDKNIVVASDSFLRATGYVLEDLLQKKLSQLFAAQDQVRESTCAETLQRTGRTSCQTRLLTANGGALHVHCAVNLSTLQSTQSTAYLLVIS</sequence>
<dbReference type="CDD" id="cd00130">
    <property type="entry name" value="PAS"/>
    <property type="match status" value="1"/>
</dbReference>
<evidence type="ECO:0000313" key="1">
    <source>
        <dbReference type="EMBL" id="EGG30825.1"/>
    </source>
</evidence>
<dbReference type="Pfam" id="PF13426">
    <property type="entry name" value="PAS_9"/>
    <property type="match status" value="1"/>
</dbReference>
<dbReference type="InterPro" id="IPR000014">
    <property type="entry name" value="PAS"/>
</dbReference>
<dbReference type="OrthoDB" id="2195155at2"/>
<gene>
    <name evidence="1" type="ORF">IMCC3088_2014</name>
</gene>
<dbReference type="AlphaFoldDB" id="F3KYR1"/>
<dbReference type="SUPFAM" id="SSF55785">
    <property type="entry name" value="PYP-like sensor domain (PAS domain)"/>
    <property type="match status" value="1"/>
</dbReference>